<protein>
    <submittedName>
        <fullName evidence="1">Uncharacterized protein</fullName>
    </submittedName>
</protein>
<dbReference type="Proteomes" id="UP000069771">
    <property type="component" value="Chromosome"/>
</dbReference>
<name>A0A140DWC8_9FIRM</name>
<keyword evidence="2" id="KW-1185">Reference proteome</keyword>
<dbReference type="AlphaFoldDB" id="A0A140DWC8"/>
<organism evidence="1 2">
    <name type="scientific">Faecalibaculum rodentium</name>
    <dbReference type="NCBI Taxonomy" id="1702221"/>
    <lineage>
        <taxon>Bacteria</taxon>
        <taxon>Bacillati</taxon>
        <taxon>Bacillota</taxon>
        <taxon>Erysipelotrichia</taxon>
        <taxon>Erysipelotrichales</taxon>
        <taxon>Erysipelotrichaceae</taxon>
        <taxon>Faecalibaculum</taxon>
    </lineage>
</organism>
<dbReference type="KEGG" id="fro:AALO17_18210"/>
<proteinExistence type="predicted"/>
<accession>A0A140DWC8</accession>
<gene>
    <name evidence="1" type="ORF">AALO17_18210</name>
</gene>
<dbReference type="STRING" id="1702221.AALO17_18210"/>
<reference evidence="1 2" key="1">
    <citation type="journal article" date="2016" name="Gut Pathog.">
        <title>Whole genome sequencing of "Faecalibaculum rodentium" ALO17, isolated from C57BL/6J laboratory mouse feces.</title>
        <authorList>
            <person name="Lim S."/>
            <person name="Chang D.H."/>
            <person name="Ahn S."/>
            <person name="Kim B.C."/>
        </authorList>
    </citation>
    <scope>NUCLEOTIDE SEQUENCE [LARGE SCALE GENOMIC DNA]</scope>
    <source>
        <strain evidence="1 2">Alo17</strain>
    </source>
</reference>
<evidence type="ECO:0000313" key="1">
    <source>
        <dbReference type="EMBL" id="AMK54955.1"/>
    </source>
</evidence>
<dbReference type="EMBL" id="CP011391">
    <property type="protein sequence ID" value="AMK54955.1"/>
    <property type="molecule type" value="Genomic_DNA"/>
</dbReference>
<evidence type="ECO:0000313" key="2">
    <source>
        <dbReference type="Proteomes" id="UP000069771"/>
    </source>
</evidence>
<sequence>MDERHHANNTASETAAAGWLFQWLWWLLQRNCFRDIFE</sequence>